<evidence type="ECO:0000256" key="4">
    <source>
        <dbReference type="ARBA" id="ARBA00022692"/>
    </source>
</evidence>
<gene>
    <name evidence="13" type="ORF">IAC23_01925</name>
</gene>
<comment type="caution">
    <text evidence="13">The sequence shown here is derived from an EMBL/GenBank/DDBJ whole genome shotgun (WGS) entry which is preliminary data.</text>
</comment>
<comment type="subcellular location">
    <subcellularLocation>
        <location evidence="1 8">Cell outer membrane</location>
        <topology evidence="1 8">Multi-pass membrane protein</topology>
    </subcellularLocation>
</comment>
<keyword evidence="4 8" id="KW-0812">Transmembrane</keyword>
<evidence type="ECO:0000259" key="12">
    <source>
        <dbReference type="Pfam" id="PF07715"/>
    </source>
</evidence>
<dbReference type="SUPFAM" id="SSF56935">
    <property type="entry name" value="Porins"/>
    <property type="match status" value="1"/>
</dbReference>
<dbReference type="GO" id="GO:0009279">
    <property type="term" value="C:cell outer membrane"/>
    <property type="evidence" value="ECO:0007669"/>
    <property type="project" value="UniProtKB-SubCell"/>
</dbReference>
<dbReference type="InterPro" id="IPR008969">
    <property type="entry name" value="CarboxyPept-like_regulatory"/>
</dbReference>
<keyword evidence="13" id="KW-0675">Receptor</keyword>
<keyword evidence="6 8" id="KW-0472">Membrane</keyword>
<evidence type="ECO:0000256" key="2">
    <source>
        <dbReference type="ARBA" id="ARBA00022448"/>
    </source>
</evidence>
<dbReference type="Gene3D" id="2.60.40.1120">
    <property type="entry name" value="Carboxypeptidase-like, regulatory domain"/>
    <property type="match status" value="1"/>
</dbReference>
<dbReference type="Pfam" id="PF13715">
    <property type="entry name" value="CarbopepD_reg_2"/>
    <property type="match status" value="1"/>
</dbReference>
<evidence type="ECO:0000256" key="6">
    <source>
        <dbReference type="ARBA" id="ARBA00023136"/>
    </source>
</evidence>
<dbReference type="Pfam" id="PF07715">
    <property type="entry name" value="Plug"/>
    <property type="match status" value="1"/>
</dbReference>
<evidence type="ECO:0000259" key="11">
    <source>
        <dbReference type="Pfam" id="PF00593"/>
    </source>
</evidence>
<evidence type="ECO:0000256" key="9">
    <source>
        <dbReference type="RuleBase" id="RU003357"/>
    </source>
</evidence>
<dbReference type="GO" id="GO:0044718">
    <property type="term" value="P:siderophore transmembrane transport"/>
    <property type="evidence" value="ECO:0007669"/>
    <property type="project" value="TreeGrafter"/>
</dbReference>
<evidence type="ECO:0000256" key="10">
    <source>
        <dbReference type="SAM" id="SignalP"/>
    </source>
</evidence>
<evidence type="ECO:0000313" key="13">
    <source>
        <dbReference type="EMBL" id="MBO8444442.1"/>
    </source>
</evidence>
<evidence type="ECO:0000313" key="14">
    <source>
        <dbReference type="Proteomes" id="UP000823619"/>
    </source>
</evidence>
<dbReference type="PROSITE" id="PS52016">
    <property type="entry name" value="TONB_DEPENDENT_REC_3"/>
    <property type="match status" value="1"/>
</dbReference>
<organism evidence="13 14">
    <name type="scientific">Candidatus Cryptobacteroides merdavium</name>
    <dbReference type="NCBI Taxonomy" id="2840769"/>
    <lineage>
        <taxon>Bacteria</taxon>
        <taxon>Pseudomonadati</taxon>
        <taxon>Bacteroidota</taxon>
        <taxon>Bacteroidia</taxon>
        <taxon>Bacteroidales</taxon>
        <taxon>Candidatus Cryptobacteroides</taxon>
    </lineage>
</organism>
<proteinExistence type="inferred from homology"/>
<name>A0A9D9EBX6_9BACT</name>
<feature type="domain" description="TonB-dependent receptor-like beta-barrel" evidence="11">
    <location>
        <begin position="277"/>
        <end position="743"/>
    </location>
</feature>
<dbReference type="InterPro" id="IPR000531">
    <property type="entry name" value="Beta-barrel_TonB"/>
</dbReference>
<keyword evidence="5 9" id="KW-0798">TonB box</keyword>
<dbReference type="InterPro" id="IPR039426">
    <property type="entry name" value="TonB-dep_rcpt-like"/>
</dbReference>
<dbReference type="Proteomes" id="UP000823619">
    <property type="component" value="Unassembled WGS sequence"/>
</dbReference>
<dbReference type="EMBL" id="JADIMO010000023">
    <property type="protein sequence ID" value="MBO8444442.1"/>
    <property type="molecule type" value="Genomic_DNA"/>
</dbReference>
<comment type="similarity">
    <text evidence="8 9">Belongs to the TonB-dependent receptor family.</text>
</comment>
<evidence type="ECO:0000256" key="7">
    <source>
        <dbReference type="ARBA" id="ARBA00023237"/>
    </source>
</evidence>
<reference evidence="13" key="1">
    <citation type="submission" date="2020-10" db="EMBL/GenBank/DDBJ databases">
        <authorList>
            <person name="Gilroy R."/>
        </authorList>
    </citation>
    <scope>NUCLEOTIDE SEQUENCE</scope>
    <source>
        <strain evidence="13">D5-748</strain>
    </source>
</reference>
<dbReference type="InterPro" id="IPR036942">
    <property type="entry name" value="Beta-barrel_TonB_sf"/>
</dbReference>
<dbReference type="InterPro" id="IPR037066">
    <property type="entry name" value="Plug_dom_sf"/>
</dbReference>
<keyword evidence="3 8" id="KW-1134">Transmembrane beta strand</keyword>
<dbReference type="PANTHER" id="PTHR30069:SF57">
    <property type="entry name" value="TONB-DEPENDENT RECEPTOR"/>
    <property type="match status" value="1"/>
</dbReference>
<keyword evidence="10" id="KW-0732">Signal</keyword>
<dbReference type="Gene3D" id="2.40.170.20">
    <property type="entry name" value="TonB-dependent receptor, beta-barrel domain"/>
    <property type="match status" value="1"/>
</dbReference>
<reference evidence="13" key="2">
    <citation type="journal article" date="2021" name="PeerJ">
        <title>Extensive microbial diversity within the chicken gut microbiome revealed by metagenomics and culture.</title>
        <authorList>
            <person name="Gilroy R."/>
            <person name="Ravi A."/>
            <person name="Getino M."/>
            <person name="Pursley I."/>
            <person name="Horton D.L."/>
            <person name="Alikhan N.F."/>
            <person name="Baker D."/>
            <person name="Gharbi K."/>
            <person name="Hall N."/>
            <person name="Watson M."/>
            <person name="Adriaenssens E.M."/>
            <person name="Foster-Nyarko E."/>
            <person name="Jarju S."/>
            <person name="Secka A."/>
            <person name="Antonio M."/>
            <person name="Oren A."/>
            <person name="Chaudhuri R.R."/>
            <person name="La Ragione R."/>
            <person name="Hildebrand F."/>
            <person name="Pallen M.J."/>
        </authorList>
    </citation>
    <scope>NUCLEOTIDE SEQUENCE</scope>
    <source>
        <strain evidence="13">D5-748</strain>
    </source>
</reference>
<protein>
    <submittedName>
        <fullName evidence="13">TonB-dependent receptor</fullName>
    </submittedName>
</protein>
<feature type="signal peptide" evidence="10">
    <location>
        <begin position="1"/>
        <end position="19"/>
    </location>
</feature>
<dbReference type="SUPFAM" id="SSF49464">
    <property type="entry name" value="Carboxypeptidase regulatory domain-like"/>
    <property type="match status" value="1"/>
</dbReference>
<feature type="chain" id="PRO_5039292951" evidence="10">
    <location>
        <begin position="20"/>
        <end position="779"/>
    </location>
</feature>
<evidence type="ECO:0000256" key="3">
    <source>
        <dbReference type="ARBA" id="ARBA00022452"/>
    </source>
</evidence>
<dbReference type="Gene3D" id="2.170.130.10">
    <property type="entry name" value="TonB-dependent receptor, plug domain"/>
    <property type="match status" value="1"/>
</dbReference>
<keyword evidence="7 8" id="KW-0998">Cell outer membrane</keyword>
<dbReference type="AlphaFoldDB" id="A0A9D9EBX6"/>
<evidence type="ECO:0000256" key="5">
    <source>
        <dbReference type="ARBA" id="ARBA00023077"/>
    </source>
</evidence>
<evidence type="ECO:0000256" key="1">
    <source>
        <dbReference type="ARBA" id="ARBA00004571"/>
    </source>
</evidence>
<dbReference type="GO" id="GO:0015344">
    <property type="term" value="F:siderophore uptake transmembrane transporter activity"/>
    <property type="evidence" value="ECO:0007669"/>
    <property type="project" value="TreeGrafter"/>
</dbReference>
<dbReference type="InterPro" id="IPR012910">
    <property type="entry name" value="Plug_dom"/>
</dbReference>
<feature type="domain" description="TonB-dependent receptor plug" evidence="12">
    <location>
        <begin position="144"/>
        <end position="249"/>
    </location>
</feature>
<sequence length="779" mass="86312">MKNIILGLALTILGGQLYAASAAVVPSAADTPSAAELPDGKGTDANLVGHVIDRKTGVHLQDVAVMVKGTTIGSVTDSTGHYFIKDLPAGKVTMVTAYVGYAPAEKTIELIRGRTMELNFEIEEESLSLDGTVVSASRNVTQRKTAPAIVNVVSSKLFENTASCNLSETMSFQSGLRVENNCGNCGTVQLRMNGLEGQYSQILLDSRPIFSSLAAVYGLEQLPLSMIERVEVVRGGGSALFGANAIGGVVNIITKEPVRNTFSLSNTTNVLEKGPADFNTSFNGAFVSDDYRMGAYIFGMVRDRDSYDRNGDGFSDIPKLSSETAGFRAYYKFSRSTRLTAEYHHIHEFRRGGDNFDNPPHMAQIAEQLNHKIDGGGLTIEWFAPNERHYLSVYASAQTIDRDSYYGTGMNPDAYGKTSDVTAVAGVQYTYRFRRLFFMPAEFTAGVEDNYNALHDRYLGYGRDFTQNTNSIGAYLQNEWKNDKFSILVGVRADKHNLMEKVVVSPRVNFRWSPVRDLALRASWSSGYRAPQAYNEDLHIDALDNKVAIIRLAEGLRPEYSHSLSASADWYRSFGKVRANLLVEGFYTMLSDIFTLEKVGEDAQGNVIKERRNASGAKVGGVSLEAKAGIPGRFDVQLGYTFQKSMYDQPERWSEDVAPQRMMFRSPEHYAYMTASYDITSHFNASVFGNYTGRMLVQHNAGTIEKDEEVMTPDFWDFGLRLSYDFHLGGNLRLEINGGVKNILDAYQNDLDYGPAKDATYIYGPSLPRTYFIGAKFYL</sequence>
<accession>A0A9D9EBX6</accession>
<evidence type="ECO:0000256" key="8">
    <source>
        <dbReference type="PROSITE-ProRule" id="PRU01360"/>
    </source>
</evidence>
<dbReference type="PANTHER" id="PTHR30069">
    <property type="entry name" value="TONB-DEPENDENT OUTER MEMBRANE RECEPTOR"/>
    <property type="match status" value="1"/>
</dbReference>
<keyword evidence="2 8" id="KW-0813">Transport</keyword>
<dbReference type="Pfam" id="PF00593">
    <property type="entry name" value="TonB_dep_Rec_b-barrel"/>
    <property type="match status" value="1"/>
</dbReference>